<dbReference type="Gene3D" id="3.90.70.10">
    <property type="entry name" value="Cysteine proteinases"/>
    <property type="match status" value="1"/>
</dbReference>
<evidence type="ECO:0000313" key="3">
    <source>
        <dbReference type="EMBL" id="KAG5263053.1"/>
    </source>
</evidence>
<organism evidence="3 4">
    <name type="scientific">Alosa alosa</name>
    <name type="common">allis shad</name>
    <dbReference type="NCBI Taxonomy" id="278164"/>
    <lineage>
        <taxon>Eukaryota</taxon>
        <taxon>Metazoa</taxon>
        <taxon>Chordata</taxon>
        <taxon>Craniata</taxon>
        <taxon>Vertebrata</taxon>
        <taxon>Euteleostomi</taxon>
        <taxon>Actinopterygii</taxon>
        <taxon>Neopterygii</taxon>
        <taxon>Teleostei</taxon>
        <taxon>Clupei</taxon>
        <taxon>Clupeiformes</taxon>
        <taxon>Clupeoidei</taxon>
        <taxon>Clupeidae</taxon>
        <taxon>Alosa</taxon>
    </lineage>
</organism>
<dbReference type="GO" id="GO:0004843">
    <property type="term" value="F:cysteine-type deubiquitinase activity"/>
    <property type="evidence" value="ECO:0007669"/>
    <property type="project" value="InterPro"/>
</dbReference>
<name>A0AAV6FJQ9_9TELE</name>
<gene>
    <name evidence="3" type="ORF">AALO_G00281950</name>
</gene>
<dbReference type="PROSITE" id="PS00973">
    <property type="entry name" value="USP_2"/>
    <property type="match status" value="1"/>
</dbReference>
<dbReference type="GO" id="GO:0016579">
    <property type="term" value="P:protein deubiquitination"/>
    <property type="evidence" value="ECO:0007669"/>
    <property type="project" value="InterPro"/>
</dbReference>
<protein>
    <recommendedName>
        <fullName evidence="2">USP domain-containing protein</fullName>
    </recommendedName>
</protein>
<sequence length="215" mass="24108">MGDVAYQCPVDTLLSFQLRYIRTCQSCGVESSRDELNTMFSLDLVEHGSVKDSLQLYFAETAVEFRCDCCNGRGSTLRCHFHTLPQVLILHLKRFCPLTLTKQHQAVTLDPSLNLRARGERTEEAIRTPSPPNRAVSSVGGETGTETTETGSQYKLISILSHIGSDATSGHYIADCQEQPGQWVLYDDHDVSLTSEKAVLKDRERTAYILFYIKK</sequence>
<feature type="region of interest" description="Disordered" evidence="1">
    <location>
        <begin position="120"/>
        <end position="149"/>
    </location>
</feature>
<evidence type="ECO:0000256" key="1">
    <source>
        <dbReference type="SAM" id="MobiDB-lite"/>
    </source>
</evidence>
<evidence type="ECO:0000313" key="4">
    <source>
        <dbReference type="Proteomes" id="UP000823561"/>
    </source>
</evidence>
<dbReference type="PANTHER" id="PTHR24006:SF915">
    <property type="entry name" value="UBIQUITIN CARBOXYL-TERMINAL HYDROLASE-RELATED"/>
    <property type="match status" value="1"/>
</dbReference>
<dbReference type="InterPro" id="IPR050164">
    <property type="entry name" value="Peptidase_C19"/>
</dbReference>
<dbReference type="InterPro" id="IPR038765">
    <property type="entry name" value="Papain-like_cys_pep_sf"/>
</dbReference>
<dbReference type="PANTHER" id="PTHR24006">
    <property type="entry name" value="UBIQUITIN CARBOXYL-TERMINAL HYDROLASE"/>
    <property type="match status" value="1"/>
</dbReference>
<keyword evidence="4" id="KW-1185">Reference proteome</keyword>
<feature type="domain" description="USP" evidence="2">
    <location>
        <begin position="1"/>
        <end position="215"/>
    </location>
</feature>
<dbReference type="AlphaFoldDB" id="A0AAV6FJQ9"/>
<accession>A0AAV6FJQ9</accession>
<dbReference type="GO" id="GO:0005634">
    <property type="term" value="C:nucleus"/>
    <property type="evidence" value="ECO:0007669"/>
    <property type="project" value="TreeGrafter"/>
</dbReference>
<dbReference type="InterPro" id="IPR028889">
    <property type="entry name" value="USP"/>
</dbReference>
<dbReference type="GO" id="GO:0000082">
    <property type="term" value="P:G1/S transition of mitotic cell cycle"/>
    <property type="evidence" value="ECO:0007669"/>
    <property type="project" value="TreeGrafter"/>
</dbReference>
<dbReference type="SUPFAM" id="SSF54001">
    <property type="entry name" value="Cysteine proteinases"/>
    <property type="match status" value="1"/>
</dbReference>
<reference evidence="3" key="1">
    <citation type="submission" date="2020-10" db="EMBL/GenBank/DDBJ databases">
        <title>Chromosome-scale genome assembly of the Allis shad, Alosa alosa.</title>
        <authorList>
            <person name="Margot Z."/>
            <person name="Christophe K."/>
            <person name="Cabau C."/>
            <person name="Louis A."/>
            <person name="Berthelot C."/>
            <person name="Parey E."/>
            <person name="Roest Crollius H."/>
            <person name="Montfort J."/>
            <person name="Robinson-Rechavi M."/>
            <person name="Bucao C."/>
            <person name="Bouchez O."/>
            <person name="Gislard M."/>
            <person name="Lluch J."/>
            <person name="Milhes M."/>
            <person name="Lampietro C."/>
            <person name="Lopez Roques C."/>
            <person name="Donnadieu C."/>
            <person name="Braasch I."/>
            <person name="Desvignes T."/>
            <person name="Postlethwait J."/>
            <person name="Bobe J."/>
            <person name="Guiguen Y."/>
        </authorList>
    </citation>
    <scope>NUCLEOTIDE SEQUENCE</scope>
    <source>
        <strain evidence="3">M-15738</strain>
        <tissue evidence="3">Blood</tissue>
    </source>
</reference>
<dbReference type="GO" id="GO:0005829">
    <property type="term" value="C:cytosol"/>
    <property type="evidence" value="ECO:0007669"/>
    <property type="project" value="TreeGrafter"/>
</dbReference>
<dbReference type="Proteomes" id="UP000823561">
    <property type="component" value="Chromosome 22"/>
</dbReference>
<comment type="caution">
    <text evidence="3">The sequence shown here is derived from an EMBL/GenBank/DDBJ whole genome shotgun (WGS) entry which is preliminary data.</text>
</comment>
<proteinExistence type="predicted"/>
<dbReference type="PROSITE" id="PS50235">
    <property type="entry name" value="USP_3"/>
    <property type="match status" value="1"/>
</dbReference>
<dbReference type="InterPro" id="IPR001394">
    <property type="entry name" value="Peptidase_C19_UCH"/>
</dbReference>
<dbReference type="EMBL" id="JADWDJ010000022">
    <property type="protein sequence ID" value="KAG5263053.1"/>
    <property type="molecule type" value="Genomic_DNA"/>
</dbReference>
<evidence type="ECO:0000259" key="2">
    <source>
        <dbReference type="PROSITE" id="PS50235"/>
    </source>
</evidence>
<dbReference type="Pfam" id="PF00443">
    <property type="entry name" value="UCH"/>
    <property type="match status" value="1"/>
</dbReference>
<dbReference type="CDD" id="cd02257">
    <property type="entry name" value="Peptidase_C19"/>
    <property type="match status" value="1"/>
</dbReference>
<dbReference type="InterPro" id="IPR018200">
    <property type="entry name" value="USP_CS"/>
</dbReference>